<feature type="non-terminal residue" evidence="1">
    <location>
        <position position="106"/>
    </location>
</feature>
<organism evidence="1">
    <name type="scientific">Graphocephala atropunctata</name>
    <dbReference type="NCBI Taxonomy" id="36148"/>
    <lineage>
        <taxon>Eukaryota</taxon>
        <taxon>Metazoa</taxon>
        <taxon>Ecdysozoa</taxon>
        <taxon>Arthropoda</taxon>
        <taxon>Hexapoda</taxon>
        <taxon>Insecta</taxon>
        <taxon>Pterygota</taxon>
        <taxon>Neoptera</taxon>
        <taxon>Paraneoptera</taxon>
        <taxon>Hemiptera</taxon>
        <taxon>Auchenorrhyncha</taxon>
        <taxon>Membracoidea</taxon>
        <taxon>Cicadellidae</taxon>
        <taxon>Cicadellinae</taxon>
        <taxon>Cicadellini</taxon>
        <taxon>Graphocephala</taxon>
    </lineage>
</organism>
<proteinExistence type="predicted"/>
<accession>A0A1B6M4F2</accession>
<feature type="non-terminal residue" evidence="1">
    <location>
        <position position="1"/>
    </location>
</feature>
<reference evidence="1" key="1">
    <citation type="submission" date="2015-11" db="EMBL/GenBank/DDBJ databases">
        <title>De novo transcriptome assembly of four potential Pierce s Disease insect vectors from Arizona vineyards.</title>
        <authorList>
            <person name="Tassone E.E."/>
        </authorList>
    </citation>
    <scope>NUCLEOTIDE SEQUENCE</scope>
</reference>
<dbReference type="EMBL" id="GEBQ01009177">
    <property type="protein sequence ID" value="JAT30800.1"/>
    <property type="molecule type" value="Transcribed_RNA"/>
</dbReference>
<gene>
    <name evidence="1" type="ORF">g.931</name>
</gene>
<evidence type="ECO:0000313" key="1">
    <source>
        <dbReference type="EMBL" id="JAT30800.1"/>
    </source>
</evidence>
<sequence length="106" mass="11950">SLKIYGHRYTTLSSTLLPVSFWMVPMDKYLTTLRVFTETVVLTKKRGDIREMEGKCTAIAHCLIAAVRPSSFVFPPQFALSALFYKKFGSRQLVDVLSALGFCSSY</sequence>
<protein>
    <submittedName>
        <fullName evidence="1">Uncharacterized protein</fullName>
    </submittedName>
</protein>
<name>A0A1B6M4F2_9HEMI</name>
<dbReference type="AlphaFoldDB" id="A0A1B6M4F2"/>